<reference evidence="7" key="1">
    <citation type="submission" date="2014-11" db="EMBL/GenBank/DDBJ databases">
        <authorList>
            <person name="Wibberg D."/>
        </authorList>
    </citation>
    <scope>NUCLEOTIDE SEQUENCE [LARGE SCALE GENOMIC DNA]</scope>
    <source>
        <strain evidence="7">L3</strain>
    </source>
</reference>
<keyword evidence="1" id="KW-0949">S-adenosyl-L-methionine</keyword>
<dbReference type="PROSITE" id="PS51918">
    <property type="entry name" value="RADICAL_SAM"/>
    <property type="match status" value="1"/>
</dbReference>
<dbReference type="GO" id="GO:0003824">
    <property type="term" value="F:catalytic activity"/>
    <property type="evidence" value="ECO:0007669"/>
    <property type="project" value="InterPro"/>
</dbReference>
<dbReference type="SFLD" id="SFLDG01386">
    <property type="entry name" value="main_SPASM_domain-containing"/>
    <property type="match status" value="1"/>
</dbReference>
<evidence type="ECO:0000313" key="6">
    <source>
        <dbReference type="EMBL" id="CEP79088.1"/>
    </source>
</evidence>
<evidence type="ECO:0000256" key="1">
    <source>
        <dbReference type="ARBA" id="ARBA00022691"/>
    </source>
</evidence>
<dbReference type="Gene3D" id="3.20.20.70">
    <property type="entry name" value="Aldolase class I"/>
    <property type="match status" value="1"/>
</dbReference>
<dbReference type="GO" id="GO:0046872">
    <property type="term" value="F:metal ion binding"/>
    <property type="evidence" value="ECO:0007669"/>
    <property type="project" value="UniProtKB-KW"/>
</dbReference>
<dbReference type="KEGG" id="dtn:DTL3_1806"/>
<dbReference type="AlphaFoldDB" id="A0A0C7P0L1"/>
<gene>
    <name evidence="6" type="ORF">DTL3_1806</name>
</gene>
<dbReference type="CDD" id="cd21128">
    <property type="entry name" value="SPASM_rSAM"/>
    <property type="match status" value="1"/>
</dbReference>
<dbReference type="Pfam" id="PF04055">
    <property type="entry name" value="Radical_SAM"/>
    <property type="match status" value="1"/>
</dbReference>
<sequence>MAVIDSMKNMMLRQSSKIVSNVVRKADIDQLATLFWTLSKLAKEPAKSGLRKLAEGAENHDPMLMNWSELFKKSEPKVVEKIISNLIINEFAIGEKVRQDLMHEHQTVLPKLGVISPTYACNLRCVGCYAALYGHKYMLSKEEIFDVIKQFNDLGIYFFIITGGEPFVYPYLFDVLEHFKDSYFLIYTNGTLVTEENAKKMAELGNSTLAISIEGFEEMTDWRRGKGVFDKIKNAWEILTKYKLIYGASVTATRKNHDVIMSDEFWDFLRENNVSYTWVFQFMPVGADASMDLVPTPEQRYERFYKTEELRLSGKFAFVADFWNHGFLTNGCLASGAKYLHVNAKGYVEPCVFQQFAVDNIREKSILEILKSPFFEAYKRTIPYSDNLFRPCPIIDNPKVFRAMIKKYNAIPQHPGSERTINELAPELDQLADEWKKYADKLWYEEGYSERYPSKRGVYNYETRMRRYAENEEKLAIDKRA</sequence>
<evidence type="ECO:0000259" key="5">
    <source>
        <dbReference type="PROSITE" id="PS51918"/>
    </source>
</evidence>
<keyword evidence="7" id="KW-1185">Reference proteome</keyword>
<dbReference type="PATRIC" id="fig|1006576.9.peg.1798"/>
<dbReference type="Proteomes" id="UP000032809">
    <property type="component" value="Chromosome I"/>
</dbReference>
<dbReference type="InterPro" id="IPR023885">
    <property type="entry name" value="4Fe4S-binding_SPASM_dom"/>
</dbReference>
<keyword evidence="3" id="KW-0408">Iron</keyword>
<dbReference type="Pfam" id="PF13186">
    <property type="entry name" value="SPASM"/>
    <property type="match status" value="1"/>
</dbReference>
<dbReference type="InterPro" id="IPR058240">
    <property type="entry name" value="rSAM_sf"/>
</dbReference>
<dbReference type="InterPro" id="IPR007197">
    <property type="entry name" value="rSAM"/>
</dbReference>
<evidence type="ECO:0000313" key="7">
    <source>
        <dbReference type="Proteomes" id="UP000032809"/>
    </source>
</evidence>
<dbReference type="RefSeq" id="WP_045088414.1">
    <property type="nucleotide sequence ID" value="NZ_LN824141.1"/>
</dbReference>
<dbReference type="SFLD" id="SFLDS00029">
    <property type="entry name" value="Radical_SAM"/>
    <property type="match status" value="1"/>
</dbReference>
<evidence type="ECO:0000256" key="3">
    <source>
        <dbReference type="ARBA" id="ARBA00023004"/>
    </source>
</evidence>
<feature type="domain" description="Radical SAM core" evidence="5">
    <location>
        <begin position="107"/>
        <end position="317"/>
    </location>
</feature>
<dbReference type="InterPro" id="IPR013785">
    <property type="entry name" value="Aldolase_TIM"/>
</dbReference>
<accession>A0A0C7P0L1</accession>
<keyword evidence="2" id="KW-0479">Metal-binding</keyword>
<keyword evidence="4" id="KW-0411">Iron-sulfur</keyword>
<dbReference type="CDD" id="cd01335">
    <property type="entry name" value="Radical_SAM"/>
    <property type="match status" value="1"/>
</dbReference>
<dbReference type="SFLD" id="SFLDG01067">
    <property type="entry name" value="SPASM/twitch_domain_containing"/>
    <property type="match status" value="1"/>
</dbReference>
<dbReference type="PANTHER" id="PTHR43524:SF1">
    <property type="entry name" value="RADICAL SAM SUPERFAMILY PROTEIN"/>
    <property type="match status" value="1"/>
</dbReference>
<dbReference type="STRING" id="1006576.DTL3_1806"/>
<evidence type="ECO:0000256" key="2">
    <source>
        <dbReference type="ARBA" id="ARBA00022723"/>
    </source>
</evidence>
<proteinExistence type="predicted"/>
<dbReference type="EMBL" id="LN824141">
    <property type="protein sequence ID" value="CEP79088.1"/>
    <property type="molecule type" value="Genomic_DNA"/>
</dbReference>
<organism evidence="6 7">
    <name type="scientific">Defluviitoga tunisiensis</name>
    <dbReference type="NCBI Taxonomy" id="1006576"/>
    <lineage>
        <taxon>Bacteria</taxon>
        <taxon>Thermotogati</taxon>
        <taxon>Thermotogota</taxon>
        <taxon>Thermotogae</taxon>
        <taxon>Petrotogales</taxon>
        <taxon>Petrotogaceae</taxon>
        <taxon>Defluviitoga</taxon>
    </lineage>
</organism>
<dbReference type="SUPFAM" id="SSF102114">
    <property type="entry name" value="Radical SAM enzymes"/>
    <property type="match status" value="1"/>
</dbReference>
<protein>
    <submittedName>
        <fullName evidence="6">Radical SAM domain-containing protein</fullName>
    </submittedName>
</protein>
<dbReference type="GO" id="GO:0051536">
    <property type="term" value="F:iron-sulfur cluster binding"/>
    <property type="evidence" value="ECO:0007669"/>
    <property type="project" value="UniProtKB-KW"/>
</dbReference>
<dbReference type="OrthoDB" id="9782387at2"/>
<name>A0A0C7P0L1_DEFTU</name>
<dbReference type="HOGENOM" id="CLU_044700_0_0_0"/>
<evidence type="ECO:0000256" key="4">
    <source>
        <dbReference type="ARBA" id="ARBA00023014"/>
    </source>
</evidence>
<dbReference type="PANTHER" id="PTHR43524">
    <property type="entry name" value="RADICAL SAM SUPERFAMILY PROTEIN"/>
    <property type="match status" value="1"/>
</dbReference>